<feature type="region of interest" description="Disordered" evidence="4">
    <location>
        <begin position="116"/>
        <end position="231"/>
    </location>
</feature>
<dbReference type="InterPro" id="IPR013809">
    <property type="entry name" value="ENTH"/>
</dbReference>
<dbReference type="GO" id="GO:0005829">
    <property type="term" value="C:cytosol"/>
    <property type="evidence" value="ECO:0007669"/>
    <property type="project" value="TreeGrafter"/>
</dbReference>
<dbReference type="FunFam" id="1.25.40.720:FF:000001">
    <property type="entry name" value="Telomere length regulation protein TEL2"/>
    <property type="match status" value="1"/>
</dbReference>
<name>A0A162PRB3_9CRUS</name>
<dbReference type="PANTHER" id="PTHR15830">
    <property type="entry name" value="TELOMERE LENGTH REGULATION PROTEIN TEL2 FAMILY MEMBER"/>
    <property type="match status" value="1"/>
</dbReference>
<feature type="region of interest" description="Disordered" evidence="4">
    <location>
        <begin position="874"/>
        <end position="924"/>
    </location>
</feature>
<dbReference type="FunFam" id="1.25.40.90:FF:000006">
    <property type="entry name" value="Clathrin interactor 1"/>
    <property type="match status" value="1"/>
</dbReference>
<dbReference type="GO" id="GO:0051879">
    <property type="term" value="F:Hsp90 protein binding"/>
    <property type="evidence" value="ECO:0007669"/>
    <property type="project" value="TreeGrafter"/>
</dbReference>
<comment type="caution">
    <text evidence="6">The sequence shown here is derived from an EMBL/GenBank/DDBJ whole genome shotgun (WGS) entry which is preliminary data.</text>
</comment>
<feature type="domain" description="ENTH" evidence="5">
    <location>
        <begin position="1"/>
        <end position="117"/>
    </location>
</feature>
<dbReference type="Gene3D" id="1.25.40.90">
    <property type="match status" value="1"/>
</dbReference>
<dbReference type="InterPro" id="IPR008942">
    <property type="entry name" value="ENTH_VHS"/>
</dbReference>
<dbReference type="PANTHER" id="PTHR15830:SF10">
    <property type="entry name" value="TELOMERE LENGTH REGULATION PROTEIN TEL2 HOMOLOG"/>
    <property type="match status" value="1"/>
</dbReference>
<evidence type="ECO:0000256" key="4">
    <source>
        <dbReference type="SAM" id="MobiDB-lite"/>
    </source>
</evidence>
<dbReference type="PROSITE" id="PS50942">
    <property type="entry name" value="ENTH"/>
    <property type="match status" value="1"/>
</dbReference>
<dbReference type="GO" id="GO:0051083">
    <property type="term" value="P:'de novo' cotranslational protein folding"/>
    <property type="evidence" value="ECO:0007669"/>
    <property type="project" value="TreeGrafter"/>
</dbReference>
<feature type="compositionally biased region" description="Acidic residues" evidence="4">
    <location>
        <begin position="186"/>
        <end position="195"/>
    </location>
</feature>
<feature type="compositionally biased region" description="Basic and acidic residues" evidence="4">
    <location>
        <begin position="216"/>
        <end position="231"/>
    </location>
</feature>
<dbReference type="InterPro" id="IPR051970">
    <property type="entry name" value="TEL2_Regulation"/>
</dbReference>
<feature type="compositionally biased region" description="Acidic residues" evidence="4">
    <location>
        <begin position="903"/>
        <end position="924"/>
    </location>
</feature>
<reference evidence="6 7" key="1">
    <citation type="submission" date="2016-03" db="EMBL/GenBank/DDBJ databases">
        <title>EvidentialGene: Evidence-directed Construction of Genes on Genomes.</title>
        <authorList>
            <person name="Gilbert D.G."/>
            <person name="Choi J.-H."/>
            <person name="Mockaitis K."/>
            <person name="Colbourne J."/>
            <person name="Pfrender M."/>
        </authorList>
    </citation>
    <scope>NUCLEOTIDE SEQUENCE [LARGE SCALE GENOMIC DNA]</scope>
    <source>
        <strain evidence="6 7">Xinb3</strain>
        <tissue evidence="6">Complete organism</tissue>
    </source>
</reference>
<dbReference type="Proteomes" id="UP000076858">
    <property type="component" value="Unassembled WGS sequence"/>
</dbReference>
<proteinExistence type="inferred from homology"/>
<comment type="similarity">
    <text evidence="2">Belongs to the TEL2 family.</text>
</comment>
<dbReference type="InterPro" id="IPR019337">
    <property type="entry name" value="Telomere_length_regulation_dom"/>
</dbReference>
<evidence type="ECO:0000313" key="6">
    <source>
        <dbReference type="EMBL" id="KZS19080.1"/>
    </source>
</evidence>
<dbReference type="SUPFAM" id="SSF48464">
    <property type="entry name" value="ENTH/VHS domain"/>
    <property type="match status" value="1"/>
</dbReference>
<keyword evidence="7" id="KW-1185">Reference proteome</keyword>
<dbReference type="Pfam" id="PF10193">
    <property type="entry name" value="Telomere_reg-2"/>
    <property type="match status" value="1"/>
</dbReference>
<sequence length="1387" mass="154769">MMKLGDQLVRQLMQEVAQATFTYEQFPEVMGMLWKRMLGERKNWRRTYKSLLLLNYLIKNGSERVVTSAREHLYDLRGLENYTCVDEQGKDQGVNIRHKVKEMVDFIQDDDKLREERKKAKKNKDKYVGMSNDTLGMGMGYRGGGGGGGGASGGSWEEAPRRRNDEFSDWDSNRGNGSSRRKNDDDNSSDISADEATDRRDISSGIESKPSGRFGGEFRDSEEPIKRQDKEFKFDIDKSKSTSAKSTKKIDLGAAAFYKVEPTPATAPNPVTQSTNDNGSSDLLADVFGNPGNATTTTSSAAASILDDFDPRGVDSGANGDFGDFSSAFSSQAAPQASASDSFANFGAVFDSTITAAPQAATPSQDAFLLDDLLAPAPAEPSSSPFHAFSTNVMPQVPASLDDEQIDSKKEQHFITSIPPKADEDIWKVQVGHLVKMLASRKLRTDCRKSVIQLARFLPGPPTPQKLSRLDTLSEECRQFTSNHYRPILEAMLTVDPEDEMVFGWMEAGPAEETLHVLIESIRDLMPSKRRDSLVLLVTHLVTSDAFLFSCIAPSFDLTDRWQWEEDWVKPVASLPDVLGNVLQRYLPLQLAPAAYHRSLAVQLARCLFILTEAMKHSISVKVEPLAVLVTSLCAKAAPNYLLEPLIKLINSLTRNNFIARRLWSALMRSLDDRCLEQVVTYLSKWSESPATFKRLLGVSQFPLEDRWQRLLCSKLLLLRGLTCPRVGRNILTFLADDSETLLKVTITLLSLWSEKNALLLTSPEQHEFITKCLVIAFNFLPPEQLTTQRVELHRMLREGVNHHLESPQVAVRILGMFVAEVCTRRIHPEGPTLEFNYDKSEPSVMELQNLLSPQEEKECEIEDFETVLGKTQEVGNAHNYRPPKQPPAPIVKPTSDSKEIEEPASEEALDSDDDLEPYDMSEDTVESKFEAPCYIRDLMDMLGNSQSETEEYEKLILALEVSEEIIRQQLPREHPSLAGQLLAVLIHLQDKFSIPDFVGLRRRAMIAVCVSQPIDSAQFLTGEFYQTNYSVVQRLDMLHVISATVQELSWRPDSNSSCIGNEISEKKVVPDSQDWRLIVSRRIESNTRRFSSNDRRMPLKYQNSFSSLAGHFFFPLAEKLDRCLVHLSLMDQDFVLLSSLIRTLTTILHCTGPVPLTERMARTLVDMIWFLRLHREPSVREASLTAFNQCLLSVSNHQLMANHALEIVDWKDWLVEAMEQDPSTQVRSSLQPVSLLAYPTARPQAPLAPSQPNRMGGVNSGRTWSDVGGLNINIDNLSLTGKPRNNAPSMNQLANSGPTSPQPMLITNAAPASMPFMPHGMVAPMPMMNMNPRPMGIASPMAPNPYVGGANMSGFTNNPAMMPTMLASPNGVAPHVSTPFHPAFGK</sequence>
<dbReference type="OrthoDB" id="4033880at2759"/>
<dbReference type="SMART" id="SM00273">
    <property type="entry name" value="ENTH"/>
    <property type="match status" value="1"/>
</dbReference>
<dbReference type="SUPFAM" id="SSF48371">
    <property type="entry name" value="ARM repeat"/>
    <property type="match status" value="1"/>
</dbReference>
<gene>
    <name evidence="6" type="ORF">APZ42_014592</name>
</gene>
<dbReference type="EMBL" id="LRGB01000446">
    <property type="protein sequence ID" value="KZS19080.1"/>
    <property type="molecule type" value="Genomic_DNA"/>
</dbReference>
<evidence type="ECO:0000256" key="2">
    <source>
        <dbReference type="ARBA" id="ARBA00006133"/>
    </source>
</evidence>
<dbReference type="InterPro" id="IPR016024">
    <property type="entry name" value="ARM-type_fold"/>
</dbReference>
<evidence type="ECO:0000256" key="3">
    <source>
        <dbReference type="ARBA" id="ARBA00022490"/>
    </source>
</evidence>
<dbReference type="CDD" id="cd16989">
    <property type="entry name" value="ENTH_EpsinR"/>
    <property type="match status" value="1"/>
</dbReference>
<evidence type="ECO:0000256" key="1">
    <source>
        <dbReference type="ARBA" id="ARBA00004496"/>
    </source>
</evidence>
<accession>A0A162PRB3</accession>
<comment type="subcellular location">
    <subcellularLocation>
        <location evidence="1">Cytoplasm</location>
    </subcellularLocation>
</comment>
<dbReference type="Pfam" id="PF01417">
    <property type="entry name" value="ENTH"/>
    <property type="match status" value="1"/>
</dbReference>
<evidence type="ECO:0000259" key="5">
    <source>
        <dbReference type="PROSITE" id="PS50942"/>
    </source>
</evidence>
<evidence type="ECO:0000313" key="7">
    <source>
        <dbReference type="Proteomes" id="UP000076858"/>
    </source>
</evidence>
<keyword evidence="3" id="KW-0963">Cytoplasm</keyword>
<protein>
    <submittedName>
        <fullName evidence="6">Telomere length regulation protein TEL2</fullName>
    </submittedName>
</protein>
<dbReference type="GO" id="GO:0042162">
    <property type="term" value="F:telomeric DNA binding"/>
    <property type="evidence" value="ECO:0007669"/>
    <property type="project" value="TreeGrafter"/>
</dbReference>
<dbReference type="InterPro" id="IPR038528">
    <property type="entry name" value="TEL2_C_sf"/>
</dbReference>
<dbReference type="STRING" id="35525.A0A162PRB3"/>
<dbReference type="Gene3D" id="1.25.40.720">
    <property type="entry name" value="Telomere length regulation protein 2, C-terminal domain"/>
    <property type="match status" value="2"/>
</dbReference>
<dbReference type="Pfam" id="PF25320">
    <property type="entry name" value="TELO2_ARM"/>
    <property type="match status" value="1"/>
</dbReference>
<dbReference type="InterPro" id="IPR057348">
    <property type="entry name" value="TELO2_ARM"/>
</dbReference>
<feature type="compositionally biased region" description="Gly residues" evidence="4">
    <location>
        <begin position="137"/>
        <end position="153"/>
    </location>
</feature>
<organism evidence="6 7">
    <name type="scientific">Daphnia magna</name>
    <dbReference type="NCBI Taxonomy" id="35525"/>
    <lineage>
        <taxon>Eukaryota</taxon>
        <taxon>Metazoa</taxon>
        <taxon>Ecdysozoa</taxon>
        <taxon>Arthropoda</taxon>
        <taxon>Crustacea</taxon>
        <taxon>Branchiopoda</taxon>
        <taxon>Diplostraca</taxon>
        <taxon>Cladocera</taxon>
        <taxon>Anomopoda</taxon>
        <taxon>Daphniidae</taxon>
        <taxon>Daphnia</taxon>
    </lineage>
</organism>